<dbReference type="GO" id="GO:0008240">
    <property type="term" value="F:tripeptidyl-peptidase activity"/>
    <property type="evidence" value="ECO:0007669"/>
    <property type="project" value="TreeGrafter"/>
</dbReference>
<evidence type="ECO:0000256" key="9">
    <source>
        <dbReference type="SAM" id="SignalP"/>
    </source>
</evidence>
<dbReference type="PANTHER" id="PTHR14218">
    <property type="entry name" value="PROTEASE S8 TRIPEPTIDYL PEPTIDASE I CLN2"/>
    <property type="match status" value="1"/>
</dbReference>
<dbReference type="PROSITE" id="PS51695">
    <property type="entry name" value="SEDOLISIN"/>
    <property type="match status" value="1"/>
</dbReference>
<feature type="signal peptide" evidence="9">
    <location>
        <begin position="1"/>
        <end position="25"/>
    </location>
</feature>
<dbReference type="InterPro" id="IPR050819">
    <property type="entry name" value="Tripeptidyl-peptidase_I"/>
</dbReference>
<feature type="binding site" evidence="8">
    <location>
        <position position="525"/>
    </location>
    <ligand>
        <name>Ca(2+)</name>
        <dbReference type="ChEBI" id="CHEBI:29108"/>
    </ligand>
</feature>
<keyword evidence="5 8" id="KW-0720">Serine protease</keyword>
<evidence type="ECO:0000256" key="2">
    <source>
        <dbReference type="ARBA" id="ARBA00022670"/>
    </source>
</evidence>
<keyword evidence="6 8" id="KW-0106">Calcium</keyword>
<feature type="domain" description="Peptidase S53" evidence="10">
    <location>
        <begin position="171"/>
        <end position="565"/>
    </location>
</feature>
<evidence type="ECO:0000256" key="5">
    <source>
        <dbReference type="ARBA" id="ARBA00022825"/>
    </source>
</evidence>
<name>A0A2P5HHW1_DIAHE</name>
<dbReference type="InterPro" id="IPR023828">
    <property type="entry name" value="Peptidase_S8_Ser-AS"/>
</dbReference>
<comment type="cofactor">
    <cofactor evidence="8">
        <name>Ca(2+)</name>
        <dbReference type="ChEBI" id="CHEBI:29108"/>
    </cofactor>
    <text evidence="8">Binds 1 Ca(2+) ion per subunit.</text>
</comment>
<dbReference type="EMBL" id="MAVT02001958">
    <property type="protein sequence ID" value="POS69843.1"/>
    <property type="molecule type" value="Genomic_DNA"/>
</dbReference>
<feature type="binding site" evidence="8">
    <location>
        <position position="545"/>
    </location>
    <ligand>
        <name>Ca(2+)</name>
        <dbReference type="ChEBI" id="CHEBI:29108"/>
    </ligand>
</feature>
<reference evidence="11" key="1">
    <citation type="submission" date="2017-09" db="EMBL/GenBank/DDBJ databases">
        <title>Polyketide synthases of a Diaporthe helianthi virulent isolate.</title>
        <authorList>
            <person name="Baroncelli R."/>
        </authorList>
    </citation>
    <scope>NUCLEOTIDE SEQUENCE [LARGE SCALE GENOMIC DNA]</scope>
    <source>
        <strain evidence="11">7/96</strain>
    </source>
</reference>
<evidence type="ECO:0000259" key="10">
    <source>
        <dbReference type="PROSITE" id="PS51695"/>
    </source>
</evidence>
<evidence type="ECO:0000256" key="8">
    <source>
        <dbReference type="PROSITE-ProRule" id="PRU01032"/>
    </source>
</evidence>
<dbReference type="SUPFAM" id="SSF52743">
    <property type="entry name" value="Subtilisin-like"/>
    <property type="match status" value="1"/>
</dbReference>
<evidence type="ECO:0000313" key="11">
    <source>
        <dbReference type="EMBL" id="POS69843.1"/>
    </source>
</evidence>
<keyword evidence="7" id="KW-0865">Zymogen</keyword>
<dbReference type="GO" id="GO:0046872">
    <property type="term" value="F:metal ion binding"/>
    <property type="evidence" value="ECO:0007669"/>
    <property type="project" value="UniProtKB-UniRule"/>
</dbReference>
<dbReference type="InterPro" id="IPR015366">
    <property type="entry name" value="S53_propep"/>
</dbReference>
<protein>
    <submittedName>
        <fullName evidence="11">Pro-kumamolisin</fullName>
    </submittedName>
</protein>
<dbReference type="SMART" id="SM00944">
    <property type="entry name" value="Pro-kuma_activ"/>
    <property type="match status" value="1"/>
</dbReference>
<keyword evidence="2 8" id="KW-0645">Protease</keyword>
<gene>
    <name evidence="11" type="ORF">DHEL01_v211764</name>
</gene>
<dbReference type="CDD" id="cd04056">
    <property type="entry name" value="Peptidases_S53"/>
    <property type="match status" value="1"/>
</dbReference>
<proteinExistence type="predicted"/>
<feature type="active site" description="Charge relay system" evidence="8">
    <location>
        <position position="250"/>
    </location>
</feature>
<dbReference type="InterPro" id="IPR030400">
    <property type="entry name" value="Sedolisin_dom"/>
</dbReference>
<feature type="active site" description="Charge relay system" evidence="8">
    <location>
        <position position="483"/>
    </location>
</feature>
<dbReference type="PANTHER" id="PTHR14218:SF19">
    <property type="entry name" value="SERINE PROTEASE AORO, PUTATIVE (AFU_ORTHOLOGUE AFUA_6G10250)-RELATED"/>
    <property type="match status" value="1"/>
</dbReference>
<dbReference type="OrthoDB" id="409122at2759"/>
<comment type="subcellular location">
    <subcellularLocation>
        <location evidence="1">Secreted</location>
        <location evidence="1">Extracellular space</location>
    </subcellularLocation>
</comment>
<dbReference type="Proteomes" id="UP000094444">
    <property type="component" value="Unassembled WGS sequence"/>
</dbReference>
<dbReference type="PROSITE" id="PS51257">
    <property type="entry name" value="PROKAR_LIPOPROTEIN"/>
    <property type="match status" value="1"/>
</dbReference>
<evidence type="ECO:0000256" key="4">
    <source>
        <dbReference type="ARBA" id="ARBA00022801"/>
    </source>
</evidence>
<accession>A0A2P5HHW1</accession>
<evidence type="ECO:0000256" key="3">
    <source>
        <dbReference type="ARBA" id="ARBA00022723"/>
    </source>
</evidence>
<feature type="chain" id="PRO_5015141670" evidence="9">
    <location>
        <begin position="26"/>
        <end position="566"/>
    </location>
</feature>
<dbReference type="Gene3D" id="3.40.50.200">
    <property type="entry name" value="Peptidase S8/S53 domain"/>
    <property type="match status" value="1"/>
</dbReference>
<dbReference type="GO" id="GO:0004252">
    <property type="term" value="F:serine-type endopeptidase activity"/>
    <property type="evidence" value="ECO:0007669"/>
    <property type="project" value="UniProtKB-UniRule"/>
</dbReference>
<evidence type="ECO:0000256" key="7">
    <source>
        <dbReference type="ARBA" id="ARBA00023145"/>
    </source>
</evidence>
<dbReference type="SUPFAM" id="SSF54897">
    <property type="entry name" value="Protease propeptides/inhibitors"/>
    <property type="match status" value="1"/>
</dbReference>
<feature type="binding site" evidence="8">
    <location>
        <position position="524"/>
    </location>
    <ligand>
        <name>Ca(2+)</name>
        <dbReference type="ChEBI" id="CHEBI:29108"/>
    </ligand>
</feature>
<organism evidence="11 12">
    <name type="scientific">Diaporthe helianthi</name>
    <dbReference type="NCBI Taxonomy" id="158607"/>
    <lineage>
        <taxon>Eukaryota</taxon>
        <taxon>Fungi</taxon>
        <taxon>Dikarya</taxon>
        <taxon>Ascomycota</taxon>
        <taxon>Pezizomycotina</taxon>
        <taxon>Sordariomycetes</taxon>
        <taxon>Sordariomycetidae</taxon>
        <taxon>Diaporthales</taxon>
        <taxon>Diaporthaceae</taxon>
        <taxon>Diaporthe</taxon>
    </lineage>
</organism>
<dbReference type="GO" id="GO:0006508">
    <property type="term" value="P:proteolysis"/>
    <property type="evidence" value="ECO:0007669"/>
    <property type="project" value="UniProtKB-KW"/>
</dbReference>
<sequence>MRFSTAAAAVASALVLACSAAHTSGQYNLYEKRDSEPHAWQKRHRAVADQILPIRIALKQRNLENAEAYIYDVANPSSPNFGHNWVQFDGTVQEAEQLFATEYWHYEHAASGGLRLACDHYSLPAHVQEHVDFAMPTLQLDGLRPVANFDRSLMTSMGGGVRIGSFSCGELITVDCLRKLYKFPAGSSSAADNQMGVGEWADYLYEDDLPDYFRNFSSPEIPADTRPEFIAIDGGLRANLTTVSLGSGVESALDVQTAYSIIYPQKLRLYQVGDGVNIDSTGTFNIFLDALDESYCTYQGGDQPYLDPAYPDPNDNQSGYQGPLQCGGAPKSNVISVSYGQTEGALPEFYQVRQCNEWMKLGLQGVSVLFASGDSGVANRYNSGYSDSCLNADLPYVDNNGTRFSPSFPDNCPYITSVGGTELIGNTTDSGERAGFLGKYAPAYGPNVYNDSGNARGFLDVAAIGLNVAIVFDGNTYGVGGTSASAPIFAGIVTLLNEARIEAGKGPIGFLNPTLYSNPDAFNDITIGNNPGCGTAGFNATPGWDPVTGLGTPNFQKLRDIFLALP</sequence>
<dbReference type="InParanoid" id="A0A2P5HHW1"/>
<comment type="caution">
    <text evidence="11">The sequence shown here is derived from an EMBL/GenBank/DDBJ whole genome shotgun (WGS) entry which is preliminary data.</text>
</comment>
<keyword evidence="9" id="KW-0732">Signal</keyword>
<evidence type="ECO:0000313" key="12">
    <source>
        <dbReference type="Proteomes" id="UP000094444"/>
    </source>
</evidence>
<feature type="binding site" evidence="8">
    <location>
        <position position="543"/>
    </location>
    <ligand>
        <name>Ca(2+)</name>
        <dbReference type="ChEBI" id="CHEBI:29108"/>
    </ligand>
</feature>
<feature type="active site" description="Charge relay system" evidence="8">
    <location>
        <position position="254"/>
    </location>
</feature>
<dbReference type="AlphaFoldDB" id="A0A2P5HHW1"/>
<dbReference type="STRING" id="158607.A0A2P5HHW1"/>
<dbReference type="CDD" id="cd11377">
    <property type="entry name" value="Pro-peptidase_S53"/>
    <property type="match status" value="1"/>
</dbReference>
<dbReference type="InterPro" id="IPR036852">
    <property type="entry name" value="Peptidase_S8/S53_dom_sf"/>
</dbReference>
<keyword evidence="3 8" id="KW-0479">Metal-binding</keyword>
<dbReference type="PROSITE" id="PS00138">
    <property type="entry name" value="SUBTILASE_SER"/>
    <property type="match status" value="1"/>
</dbReference>
<evidence type="ECO:0000256" key="1">
    <source>
        <dbReference type="ARBA" id="ARBA00004239"/>
    </source>
</evidence>
<keyword evidence="12" id="KW-1185">Reference proteome</keyword>
<dbReference type="GO" id="GO:0005576">
    <property type="term" value="C:extracellular region"/>
    <property type="evidence" value="ECO:0007669"/>
    <property type="project" value="UniProtKB-SubCell"/>
</dbReference>
<evidence type="ECO:0000256" key="6">
    <source>
        <dbReference type="ARBA" id="ARBA00022837"/>
    </source>
</evidence>
<dbReference type="Pfam" id="PF09286">
    <property type="entry name" value="Pro-kuma_activ"/>
    <property type="match status" value="1"/>
</dbReference>
<keyword evidence="4 8" id="KW-0378">Hydrolase</keyword>